<dbReference type="GO" id="GO:0009838">
    <property type="term" value="P:abscission"/>
    <property type="evidence" value="ECO:0007669"/>
    <property type="project" value="TreeGrafter"/>
</dbReference>
<evidence type="ECO:0000256" key="2">
    <source>
        <dbReference type="ARBA" id="ARBA00022771"/>
    </source>
</evidence>
<dbReference type="GO" id="GO:0032266">
    <property type="term" value="F:phosphatidylinositol-3-phosphate binding"/>
    <property type="evidence" value="ECO:0007669"/>
    <property type="project" value="TreeGrafter"/>
</dbReference>
<gene>
    <name evidence="7" type="ORF">NP493_382g02065</name>
</gene>
<dbReference type="SMART" id="SM00064">
    <property type="entry name" value="FYVE"/>
    <property type="match status" value="1"/>
</dbReference>
<protein>
    <recommendedName>
        <fullName evidence="6">FYVE-type domain-containing protein</fullName>
    </recommendedName>
</protein>
<keyword evidence="3" id="KW-0862">Zinc</keyword>
<dbReference type="GO" id="GO:0044878">
    <property type="term" value="P:mitotic cytokinesis checkpoint signaling"/>
    <property type="evidence" value="ECO:0007669"/>
    <property type="project" value="TreeGrafter"/>
</dbReference>
<dbReference type="PANTHER" id="PTHR46603:SF1">
    <property type="entry name" value="ABSCISSION_NOCUT CHECKPOINT REGULATOR"/>
    <property type="match status" value="1"/>
</dbReference>
<reference evidence="7" key="1">
    <citation type="journal article" date="2023" name="Mol. Biol. Evol.">
        <title>Third-Generation Sequencing Reveals the Adaptive Role of the Epigenome in Three Deep-Sea Polychaetes.</title>
        <authorList>
            <person name="Perez M."/>
            <person name="Aroh O."/>
            <person name="Sun Y."/>
            <person name="Lan Y."/>
            <person name="Juniper S.K."/>
            <person name="Young C.R."/>
            <person name="Angers B."/>
            <person name="Qian P.Y."/>
        </authorList>
    </citation>
    <scope>NUCLEOTIDE SEQUENCE</scope>
    <source>
        <strain evidence="7">R07B-5</strain>
    </source>
</reference>
<dbReference type="PROSITE" id="PS50178">
    <property type="entry name" value="ZF_FYVE"/>
    <property type="match status" value="1"/>
</dbReference>
<dbReference type="Gene3D" id="3.30.40.10">
    <property type="entry name" value="Zinc/RING finger domain, C3HC4 (zinc finger)"/>
    <property type="match status" value="1"/>
</dbReference>
<dbReference type="Proteomes" id="UP001209878">
    <property type="component" value="Unassembled WGS sequence"/>
</dbReference>
<dbReference type="GO" id="GO:0030496">
    <property type="term" value="C:midbody"/>
    <property type="evidence" value="ECO:0007669"/>
    <property type="project" value="TreeGrafter"/>
</dbReference>
<organism evidence="7 8">
    <name type="scientific">Ridgeia piscesae</name>
    <name type="common">Tubeworm</name>
    <dbReference type="NCBI Taxonomy" id="27915"/>
    <lineage>
        <taxon>Eukaryota</taxon>
        <taxon>Metazoa</taxon>
        <taxon>Spiralia</taxon>
        <taxon>Lophotrochozoa</taxon>
        <taxon>Annelida</taxon>
        <taxon>Polychaeta</taxon>
        <taxon>Sedentaria</taxon>
        <taxon>Canalipalpata</taxon>
        <taxon>Sabellida</taxon>
        <taxon>Siboglinidae</taxon>
        <taxon>Ridgeia</taxon>
    </lineage>
</organism>
<dbReference type="Pfam" id="PF22586">
    <property type="entry name" value="ANCHR-like_BBOX"/>
    <property type="match status" value="1"/>
</dbReference>
<feature type="compositionally biased region" description="Polar residues" evidence="5">
    <location>
        <begin position="139"/>
        <end position="149"/>
    </location>
</feature>
<feature type="region of interest" description="Disordered" evidence="5">
    <location>
        <begin position="169"/>
        <end position="191"/>
    </location>
</feature>
<keyword evidence="2 4" id="KW-0863">Zinc-finger</keyword>
<accession>A0AAD9L2F6</accession>
<keyword evidence="1" id="KW-0479">Metal-binding</keyword>
<evidence type="ECO:0000256" key="5">
    <source>
        <dbReference type="SAM" id="MobiDB-lite"/>
    </source>
</evidence>
<proteinExistence type="predicted"/>
<dbReference type="GO" id="GO:0008270">
    <property type="term" value="F:zinc ion binding"/>
    <property type="evidence" value="ECO:0007669"/>
    <property type="project" value="UniProtKB-KW"/>
</dbReference>
<comment type="caution">
    <text evidence="7">The sequence shown here is derived from an EMBL/GenBank/DDBJ whole genome shotgun (WGS) entry which is preliminary data.</text>
</comment>
<feature type="domain" description="FYVE-type" evidence="6">
    <location>
        <begin position="1"/>
        <end position="58"/>
    </location>
</feature>
<feature type="region of interest" description="Disordered" evidence="5">
    <location>
        <begin position="125"/>
        <end position="150"/>
    </location>
</feature>
<evidence type="ECO:0000256" key="1">
    <source>
        <dbReference type="ARBA" id="ARBA00022723"/>
    </source>
</evidence>
<dbReference type="InterPro" id="IPR000306">
    <property type="entry name" value="Znf_FYVE"/>
</dbReference>
<dbReference type="InterPro" id="IPR011011">
    <property type="entry name" value="Znf_FYVE_PHD"/>
</dbReference>
<dbReference type="InterPro" id="IPR013083">
    <property type="entry name" value="Znf_RING/FYVE/PHD"/>
</dbReference>
<evidence type="ECO:0000256" key="3">
    <source>
        <dbReference type="ARBA" id="ARBA00022833"/>
    </source>
</evidence>
<name>A0AAD9L2F6_RIDPI</name>
<dbReference type="GO" id="GO:0005813">
    <property type="term" value="C:centrosome"/>
    <property type="evidence" value="ECO:0007669"/>
    <property type="project" value="TreeGrafter"/>
</dbReference>
<dbReference type="GO" id="GO:0032154">
    <property type="term" value="C:cleavage furrow"/>
    <property type="evidence" value="ECO:0007669"/>
    <property type="project" value="TreeGrafter"/>
</dbReference>
<evidence type="ECO:0000256" key="4">
    <source>
        <dbReference type="PROSITE-ProRule" id="PRU00091"/>
    </source>
</evidence>
<dbReference type="InterPro" id="IPR017455">
    <property type="entry name" value="Znf_FYVE-rel"/>
</dbReference>
<keyword evidence="8" id="KW-1185">Reference proteome</keyword>
<dbReference type="SUPFAM" id="SSF57845">
    <property type="entry name" value="B-box zinc-binding domain"/>
    <property type="match status" value="1"/>
</dbReference>
<dbReference type="PANTHER" id="PTHR46603">
    <property type="entry name" value="ABSCISSION/NOCUT CHECKPOINT REGULATOR"/>
    <property type="match status" value="1"/>
</dbReference>
<sequence>MPGQCYSCTTSFGVFKKEHGCKNCGFAFCGNCLREKIAVPRHNNQVHRVCVKCFKILSGTVKPDTGRMSPPRALRQMAGQESGRTHQAKPIPSCQEMERRLAALKTGEGKPVPTEAEMAAKLARLKGQNPESASAKPRNPTQFPRGTQQEEVDDLLTEISAEVDIDSRGITEGRTNNPNVENNLNKWNSPKATDYVKNIPTDDPSVQSASSGPDWQEVNQLISVPGRHDTNVMGDSEEEDDEEATKRLIRQLLEERLLDQRVAATTGQAAACNTTHTKCPADSHTETSKRESPLVCNDLPWCCICNADATLVCCGCDSDLYCQRCFKTKPYKTSPTPDSYDSSDDNVDNW</sequence>
<dbReference type="SUPFAM" id="SSF57903">
    <property type="entry name" value="FYVE/PHD zinc finger"/>
    <property type="match status" value="1"/>
</dbReference>
<evidence type="ECO:0000313" key="7">
    <source>
        <dbReference type="EMBL" id="KAK2181786.1"/>
    </source>
</evidence>
<dbReference type="Pfam" id="PF01363">
    <property type="entry name" value="FYVE"/>
    <property type="match status" value="1"/>
</dbReference>
<dbReference type="AlphaFoldDB" id="A0AAD9L2F6"/>
<evidence type="ECO:0000259" key="6">
    <source>
        <dbReference type="PROSITE" id="PS50178"/>
    </source>
</evidence>
<dbReference type="EMBL" id="JAODUO010000382">
    <property type="protein sequence ID" value="KAK2181786.1"/>
    <property type="molecule type" value="Genomic_DNA"/>
</dbReference>
<evidence type="ECO:0000313" key="8">
    <source>
        <dbReference type="Proteomes" id="UP001209878"/>
    </source>
</evidence>
<feature type="compositionally biased region" description="Polar residues" evidence="5">
    <location>
        <begin position="173"/>
        <end position="191"/>
    </location>
</feature>